<reference evidence="9" key="1">
    <citation type="journal article" date="2023" name="Mol. Phylogenet. Evol.">
        <title>Genome-scale phylogeny and comparative genomics of the fungal order Sordariales.</title>
        <authorList>
            <person name="Hensen N."/>
            <person name="Bonometti L."/>
            <person name="Westerberg I."/>
            <person name="Brannstrom I.O."/>
            <person name="Guillou S."/>
            <person name="Cros-Aarteil S."/>
            <person name="Calhoun S."/>
            <person name="Haridas S."/>
            <person name="Kuo A."/>
            <person name="Mondo S."/>
            <person name="Pangilinan J."/>
            <person name="Riley R."/>
            <person name="LaButti K."/>
            <person name="Andreopoulos B."/>
            <person name="Lipzen A."/>
            <person name="Chen C."/>
            <person name="Yan M."/>
            <person name="Daum C."/>
            <person name="Ng V."/>
            <person name="Clum A."/>
            <person name="Steindorff A."/>
            <person name="Ohm R.A."/>
            <person name="Martin F."/>
            <person name="Silar P."/>
            <person name="Natvig D.O."/>
            <person name="Lalanne C."/>
            <person name="Gautier V."/>
            <person name="Ament-Velasquez S.L."/>
            <person name="Kruys A."/>
            <person name="Hutchinson M.I."/>
            <person name="Powell A.J."/>
            <person name="Barry K."/>
            <person name="Miller A.N."/>
            <person name="Grigoriev I.V."/>
            <person name="Debuchy R."/>
            <person name="Gladieux P."/>
            <person name="Hiltunen Thoren M."/>
            <person name="Johannesson H."/>
        </authorList>
    </citation>
    <scope>NUCLEOTIDE SEQUENCE</scope>
    <source>
        <strain evidence="9">CBS 333.67</strain>
    </source>
</reference>
<evidence type="ECO:0000256" key="5">
    <source>
        <dbReference type="ARBA" id="ARBA00023002"/>
    </source>
</evidence>
<dbReference type="GO" id="GO:0045329">
    <property type="term" value="P:carnitine biosynthetic process"/>
    <property type="evidence" value="ECO:0007669"/>
    <property type="project" value="TreeGrafter"/>
</dbReference>
<dbReference type="PANTHER" id="PTHR10696">
    <property type="entry name" value="GAMMA-BUTYROBETAINE HYDROXYLASE-RELATED"/>
    <property type="match status" value="1"/>
</dbReference>
<evidence type="ECO:0000313" key="9">
    <source>
        <dbReference type="EMBL" id="KAK3306185.1"/>
    </source>
</evidence>
<evidence type="ECO:0000256" key="6">
    <source>
        <dbReference type="ARBA" id="ARBA00023004"/>
    </source>
</evidence>
<dbReference type="InterPro" id="IPR003819">
    <property type="entry name" value="TauD/TfdA-like"/>
</dbReference>
<evidence type="ECO:0000313" key="10">
    <source>
        <dbReference type="Proteomes" id="UP001273166"/>
    </source>
</evidence>
<dbReference type="InterPro" id="IPR010376">
    <property type="entry name" value="GBBH-like_N"/>
</dbReference>
<reference evidence="9" key="2">
    <citation type="submission" date="2023-06" db="EMBL/GenBank/DDBJ databases">
        <authorList>
            <consortium name="Lawrence Berkeley National Laboratory"/>
            <person name="Mondo S.J."/>
            <person name="Hensen N."/>
            <person name="Bonometti L."/>
            <person name="Westerberg I."/>
            <person name="Brannstrom I.O."/>
            <person name="Guillou S."/>
            <person name="Cros-Aarteil S."/>
            <person name="Calhoun S."/>
            <person name="Haridas S."/>
            <person name="Kuo A."/>
            <person name="Pangilinan J."/>
            <person name="Riley R."/>
            <person name="Labutti K."/>
            <person name="Andreopoulos B."/>
            <person name="Lipzen A."/>
            <person name="Chen C."/>
            <person name="Yanf M."/>
            <person name="Daum C."/>
            <person name="Ng V."/>
            <person name="Clum A."/>
            <person name="Steindorff A."/>
            <person name="Ohm R."/>
            <person name="Martin F."/>
            <person name="Silar P."/>
            <person name="Natvig D."/>
            <person name="Lalanne C."/>
            <person name="Gautier V."/>
            <person name="Ament-Velasquez S.L."/>
            <person name="Kruys A."/>
            <person name="Hutchinson M.I."/>
            <person name="Powell A.J."/>
            <person name="Barry K."/>
            <person name="Miller A.N."/>
            <person name="Grigoriev I.V."/>
            <person name="Debuchy R."/>
            <person name="Gladieux P."/>
            <person name="Thoren M.H."/>
            <person name="Johannesson H."/>
        </authorList>
    </citation>
    <scope>NUCLEOTIDE SEQUENCE</scope>
    <source>
        <strain evidence="9">CBS 333.67</strain>
    </source>
</reference>
<keyword evidence="10" id="KW-1185">Reference proteome</keyword>
<keyword evidence="5" id="KW-0560">Oxidoreductase</keyword>
<organism evidence="9 10">
    <name type="scientific">Chaetomium strumarium</name>
    <dbReference type="NCBI Taxonomy" id="1170767"/>
    <lineage>
        <taxon>Eukaryota</taxon>
        <taxon>Fungi</taxon>
        <taxon>Dikarya</taxon>
        <taxon>Ascomycota</taxon>
        <taxon>Pezizomycotina</taxon>
        <taxon>Sordariomycetes</taxon>
        <taxon>Sordariomycetidae</taxon>
        <taxon>Sordariales</taxon>
        <taxon>Chaetomiaceae</taxon>
        <taxon>Chaetomium</taxon>
    </lineage>
</organism>
<proteinExistence type="inferred from homology"/>
<evidence type="ECO:0000256" key="4">
    <source>
        <dbReference type="ARBA" id="ARBA00022964"/>
    </source>
</evidence>
<keyword evidence="6" id="KW-0408">Iron</keyword>
<evidence type="ECO:0000259" key="7">
    <source>
        <dbReference type="Pfam" id="PF02668"/>
    </source>
</evidence>
<protein>
    <recommendedName>
        <fullName evidence="11">Gamma-butyrobetaine dioxygenase</fullName>
    </recommendedName>
</protein>
<comment type="cofactor">
    <cofactor evidence="1">
        <name>Fe(2+)</name>
        <dbReference type="ChEBI" id="CHEBI:29033"/>
    </cofactor>
</comment>
<dbReference type="AlphaFoldDB" id="A0AAJ0M225"/>
<dbReference type="Pfam" id="PF06155">
    <property type="entry name" value="GBBH-like_N"/>
    <property type="match status" value="1"/>
</dbReference>
<evidence type="ECO:0000259" key="8">
    <source>
        <dbReference type="Pfam" id="PF06155"/>
    </source>
</evidence>
<dbReference type="GeneID" id="87881639"/>
<dbReference type="Pfam" id="PF02668">
    <property type="entry name" value="TauD"/>
    <property type="match status" value="1"/>
</dbReference>
<dbReference type="InterPro" id="IPR038492">
    <property type="entry name" value="GBBH-like_N_sf"/>
</dbReference>
<evidence type="ECO:0000256" key="1">
    <source>
        <dbReference type="ARBA" id="ARBA00001954"/>
    </source>
</evidence>
<dbReference type="SUPFAM" id="SSF51197">
    <property type="entry name" value="Clavaminate synthase-like"/>
    <property type="match status" value="1"/>
</dbReference>
<dbReference type="PANTHER" id="PTHR10696:SF25">
    <property type="entry name" value="OXIDOREDUCTASE AIM17-RELATED"/>
    <property type="match status" value="1"/>
</dbReference>
<dbReference type="Gene3D" id="3.30.2020.30">
    <property type="match status" value="1"/>
</dbReference>
<evidence type="ECO:0008006" key="11">
    <source>
        <dbReference type="Google" id="ProtNLM"/>
    </source>
</evidence>
<dbReference type="Gene3D" id="3.60.130.10">
    <property type="entry name" value="Clavaminate synthase-like"/>
    <property type="match status" value="1"/>
</dbReference>
<dbReference type="InterPro" id="IPR050411">
    <property type="entry name" value="AlphaKG_dependent_hydroxylases"/>
</dbReference>
<dbReference type="InterPro" id="IPR042098">
    <property type="entry name" value="TauD-like_sf"/>
</dbReference>
<evidence type="ECO:0000256" key="3">
    <source>
        <dbReference type="ARBA" id="ARBA00022723"/>
    </source>
</evidence>
<sequence length="492" mass="56112">MERALRVARRVERLTARRPNLRPSSLGLPRPWRRYSTQIASWPTYGVASQLTLDRSRQSVRYNHTAVETGSEAINQSLGEEIQQHRSPKHSFQSQDGLVKWDTKMLTLLRRAADDSPIPHLTLSLLWLRDACPCTHCVDPDSGQKSFSTTDLPDYPAVEHAELMDSGELKVVWANDPLSDAGSHTSVFPTEMVRSWQEKDTQVPYKSASQGPERILWDRAEYEALLADGRCRISYQDWLHNHEAFRAAFGDLNKTGLIFVTGVPQEKGQVQRVASRIGAQQYTIYGWTWDVKSKPRAENVAYTSQFLGLHQDLMYWDPIPELQLLHCQSNDCEGGESLFSHGVRAAYELKKAYPEHYDVLTRVESFFGYHKRGHNFARAHPTIIADKNNTISETRWSPPFQESFRLRSDEQGDEDLRRWKAAAAQFKAIAESPSNIVEMKLKPGDCVIFNNRQILHGRRQFSQSQTGKGSRWLEGTYIAPAVYERAVRGLLG</sequence>
<dbReference type="GO" id="GO:0005739">
    <property type="term" value="C:mitochondrion"/>
    <property type="evidence" value="ECO:0007669"/>
    <property type="project" value="TreeGrafter"/>
</dbReference>
<comment type="caution">
    <text evidence="9">The sequence shown here is derived from an EMBL/GenBank/DDBJ whole genome shotgun (WGS) entry which is preliminary data.</text>
</comment>
<dbReference type="Proteomes" id="UP001273166">
    <property type="component" value="Unassembled WGS sequence"/>
</dbReference>
<dbReference type="EMBL" id="JAUDZG010000004">
    <property type="protein sequence ID" value="KAK3306185.1"/>
    <property type="molecule type" value="Genomic_DNA"/>
</dbReference>
<comment type="similarity">
    <text evidence="2">Belongs to the gamma-BBH/TMLD family.</text>
</comment>
<accession>A0AAJ0M225</accession>
<keyword evidence="4" id="KW-0223">Dioxygenase</keyword>
<dbReference type="GO" id="GO:0046872">
    <property type="term" value="F:metal ion binding"/>
    <property type="evidence" value="ECO:0007669"/>
    <property type="project" value="UniProtKB-KW"/>
</dbReference>
<dbReference type="RefSeq" id="XP_062721965.1">
    <property type="nucleotide sequence ID" value="XM_062862810.1"/>
</dbReference>
<feature type="domain" description="Gamma-butyrobetaine hydroxylase-like N-terminal" evidence="8">
    <location>
        <begin position="121"/>
        <end position="176"/>
    </location>
</feature>
<dbReference type="GO" id="GO:0016706">
    <property type="term" value="F:2-oxoglutarate-dependent dioxygenase activity"/>
    <property type="evidence" value="ECO:0007669"/>
    <property type="project" value="UniProtKB-ARBA"/>
</dbReference>
<name>A0AAJ0M225_9PEZI</name>
<evidence type="ECO:0000256" key="2">
    <source>
        <dbReference type="ARBA" id="ARBA00008654"/>
    </source>
</evidence>
<gene>
    <name evidence="9" type="ORF">B0T15DRAFT_220934</name>
</gene>
<keyword evidence="3" id="KW-0479">Metal-binding</keyword>
<feature type="domain" description="TauD/TfdA-like" evidence="7">
    <location>
        <begin position="232"/>
        <end position="477"/>
    </location>
</feature>